<keyword evidence="3" id="KW-1185">Reference proteome</keyword>
<dbReference type="RefSeq" id="WP_381236642.1">
    <property type="nucleotide sequence ID" value="NZ_JBHSKH010000036.1"/>
</dbReference>
<reference evidence="3" key="1">
    <citation type="journal article" date="2019" name="Int. J. Syst. Evol. Microbiol.">
        <title>The Global Catalogue of Microorganisms (GCM) 10K type strain sequencing project: providing services to taxonomists for standard genome sequencing and annotation.</title>
        <authorList>
            <consortium name="The Broad Institute Genomics Platform"/>
            <consortium name="The Broad Institute Genome Sequencing Center for Infectious Disease"/>
            <person name="Wu L."/>
            <person name="Ma J."/>
        </authorList>
    </citation>
    <scope>NUCLEOTIDE SEQUENCE [LARGE SCALE GENOMIC DNA]</scope>
    <source>
        <strain evidence="3">CGMCC 4.7020</strain>
    </source>
</reference>
<protein>
    <recommendedName>
        <fullName evidence="4">Polymorphic outer membrane protein repeat-containing protein</fullName>
    </recommendedName>
</protein>
<name>A0ABW3XJS1_9ACTN</name>
<evidence type="ECO:0000313" key="2">
    <source>
        <dbReference type="EMBL" id="MFD1309395.1"/>
    </source>
</evidence>
<feature type="signal peptide" evidence="1">
    <location>
        <begin position="1"/>
        <end position="26"/>
    </location>
</feature>
<dbReference type="EMBL" id="JBHTMM010000037">
    <property type="protein sequence ID" value="MFD1309395.1"/>
    <property type="molecule type" value="Genomic_DNA"/>
</dbReference>
<dbReference type="Proteomes" id="UP001597058">
    <property type="component" value="Unassembled WGS sequence"/>
</dbReference>
<sequence>MRRRRLSAVVLAVPIVAVLGTGSAAGAEPLASIPCKVTALNNAIVAANNNTGPHTIRLAPKCVYNVTTPASTGGLGANALPRITGTVTLLGHNTTIRRDPDVSDGVRIAEIDGPNGRLTVDGVTATGGGYLDYAGTYLPTDGATLILRHSTVTNSTANNGGAVYVNQGSTLEVHDSVLRDSAAQQGGAIYNGPRSTTLLDNTKVERSQATQFGGGIFTAGVSLTIKKSYIGGNRAFGRGGGIYNDRAPLDISSTTIADNRAGQMGGGIANYGSTTLTNTVVRHNSALNGGGIWQAPSPSFLNLVNSRIVDNTPNNCRSVGSVPGCTS</sequence>
<organism evidence="2 3">
    <name type="scientific">Streptomyces kaempferi</name>
    <dbReference type="NCBI Taxonomy" id="333725"/>
    <lineage>
        <taxon>Bacteria</taxon>
        <taxon>Bacillati</taxon>
        <taxon>Actinomycetota</taxon>
        <taxon>Actinomycetes</taxon>
        <taxon>Kitasatosporales</taxon>
        <taxon>Streptomycetaceae</taxon>
        <taxon>Streptomyces</taxon>
    </lineage>
</organism>
<dbReference type="InterPro" id="IPR011050">
    <property type="entry name" value="Pectin_lyase_fold/virulence"/>
</dbReference>
<evidence type="ECO:0000256" key="1">
    <source>
        <dbReference type="SAM" id="SignalP"/>
    </source>
</evidence>
<feature type="chain" id="PRO_5045811590" description="Polymorphic outer membrane protein repeat-containing protein" evidence="1">
    <location>
        <begin position="27"/>
        <end position="327"/>
    </location>
</feature>
<evidence type="ECO:0000313" key="3">
    <source>
        <dbReference type="Proteomes" id="UP001597058"/>
    </source>
</evidence>
<comment type="caution">
    <text evidence="2">The sequence shown here is derived from an EMBL/GenBank/DDBJ whole genome shotgun (WGS) entry which is preliminary data.</text>
</comment>
<dbReference type="PANTHER" id="PTHR11319">
    <property type="entry name" value="G PROTEIN-COUPLED RECEPTOR-RELATED"/>
    <property type="match status" value="1"/>
</dbReference>
<accession>A0ABW3XJS1</accession>
<gene>
    <name evidence="2" type="ORF">ACFQ5X_26520</name>
</gene>
<dbReference type="InterPro" id="IPR012332">
    <property type="entry name" value="Autotransporter_pectin_lyase_C"/>
</dbReference>
<dbReference type="Gene3D" id="2.160.20.20">
    <property type="match status" value="1"/>
</dbReference>
<evidence type="ECO:0008006" key="4">
    <source>
        <dbReference type="Google" id="ProtNLM"/>
    </source>
</evidence>
<proteinExistence type="predicted"/>
<dbReference type="PANTHER" id="PTHR11319:SF35">
    <property type="entry name" value="OUTER MEMBRANE PROTEIN PMPC-RELATED"/>
    <property type="match status" value="1"/>
</dbReference>
<keyword evidence="1" id="KW-0732">Signal</keyword>
<dbReference type="SUPFAM" id="SSF51126">
    <property type="entry name" value="Pectin lyase-like"/>
    <property type="match status" value="1"/>
</dbReference>